<feature type="region of interest" description="Disordered" evidence="1">
    <location>
        <begin position="158"/>
        <end position="196"/>
    </location>
</feature>
<dbReference type="Pfam" id="PF07059">
    <property type="entry name" value="EDR2_C"/>
    <property type="match status" value="1"/>
</dbReference>
<feature type="domain" description="Protein ENHANCED DISEASE RESISTANCE 2 C-terminal" evidence="2">
    <location>
        <begin position="334"/>
        <end position="575"/>
    </location>
</feature>
<evidence type="ECO:0000256" key="1">
    <source>
        <dbReference type="SAM" id="MobiDB-lite"/>
    </source>
</evidence>
<name>A0A9R0KDC2_SPIOL</name>
<accession>A0A9R0KDC2</accession>
<dbReference type="InterPro" id="IPR009769">
    <property type="entry name" value="EDR2_C"/>
</dbReference>
<proteinExistence type="predicted"/>
<gene>
    <name evidence="4" type="primary">LOC110805390</name>
</gene>
<dbReference type="KEGG" id="soe:110805390"/>
<keyword evidence="3" id="KW-1185">Reference proteome</keyword>
<reference evidence="3" key="1">
    <citation type="journal article" date="2021" name="Nat. Commun.">
        <title>Genomic analyses provide insights into spinach domestication and the genetic basis of agronomic traits.</title>
        <authorList>
            <person name="Cai X."/>
            <person name="Sun X."/>
            <person name="Xu C."/>
            <person name="Sun H."/>
            <person name="Wang X."/>
            <person name="Ge C."/>
            <person name="Zhang Z."/>
            <person name="Wang Q."/>
            <person name="Fei Z."/>
            <person name="Jiao C."/>
            <person name="Wang Q."/>
        </authorList>
    </citation>
    <scope>NUCLEOTIDE SEQUENCE [LARGE SCALE GENOMIC DNA]</scope>
    <source>
        <strain evidence="3">cv. Varoflay</strain>
    </source>
</reference>
<sequence>MGACASKPESCVGGKLKFSKRYRKTRRSRLKKSLSFTSNKLVPINESSGFNDLPSYTNPAFRVSMDESWFDSHPVFEADWDDDFYSIQEDSFSTRSSDQSTCPSTFSSPKCQSPGYGCFSAMSSFNLRQRKEQADVEPPNEGNSFSFYKDHLIHKDEKADHSRVSLDDQDQQDDSTPTEFSFDCSPDYSDQSIDSSEKSLDLKQKNLDNTELKPQNKLFDVKTPLLVVKVCRHRDEHEDVRVDDLTGIENYPVVTNSCLPCLKMSSVSAADRRRSVSPSPPGTRKKAGLKTLSFRWRDEYTSPTLVSPRAPLQRPIAGSQIPYCPPEKKMSDCWSPIDPNTFKVRGHNFLRDKRKDLAPNHAAFYPFGVDVFRSHRKINHIARFVELPPVLSSGKIPPILVVNIQMPLYPASVFNREHDGEGVNIVLYFRLSEGFSKDLPRNVQENVRRLIEDETEKVKSYSAETTAPFRERLKILGRLANVEELSLNAAEKRLLNAYNEKPVLSRPQHEFYSGENYFEIDLDVHRFNYICRKGLDSIQSRLKHSVLDFGLTIQGQKPEDFPEHLLCCVRLNEIDYTNYRHLAV</sequence>
<evidence type="ECO:0000313" key="3">
    <source>
        <dbReference type="Proteomes" id="UP000813463"/>
    </source>
</evidence>
<feature type="region of interest" description="Disordered" evidence="1">
    <location>
        <begin position="269"/>
        <end position="288"/>
    </location>
</feature>
<reference evidence="4" key="2">
    <citation type="submission" date="2025-08" db="UniProtKB">
        <authorList>
            <consortium name="RefSeq"/>
        </authorList>
    </citation>
    <scope>IDENTIFICATION</scope>
    <source>
        <tissue evidence="4">Leaf</tissue>
    </source>
</reference>
<dbReference type="Proteomes" id="UP000813463">
    <property type="component" value="Chromosome 1"/>
</dbReference>
<dbReference type="PANTHER" id="PTHR31558">
    <property type="entry name" value="CW14 PROTEIN"/>
    <property type="match status" value="1"/>
</dbReference>
<protein>
    <recommendedName>
        <fullName evidence="2">Protein ENHANCED DISEASE RESISTANCE 2 C-terminal domain-containing protein</fullName>
    </recommendedName>
</protein>
<evidence type="ECO:0000313" key="4">
    <source>
        <dbReference type="RefSeq" id="XP_021866678.1"/>
    </source>
</evidence>
<evidence type="ECO:0000259" key="2">
    <source>
        <dbReference type="Pfam" id="PF07059"/>
    </source>
</evidence>
<dbReference type="AlphaFoldDB" id="A0A9R0KDC2"/>
<dbReference type="RefSeq" id="XP_021866678.1">
    <property type="nucleotide sequence ID" value="XM_022010986.2"/>
</dbReference>
<dbReference type="OrthoDB" id="9970435at2759"/>
<organism evidence="3 4">
    <name type="scientific">Spinacia oleracea</name>
    <name type="common">Spinach</name>
    <dbReference type="NCBI Taxonomy" id="3562"/>
    <lineage>
        <taxon>Eukaryota</taxon>
        <taxon>Viridiplantae</taxon>
        <taxon>Streptophyta</taxon>
        <taxon>Embryophyta</taxon>
        <taxon>Tracheophyta</taxon>
        <taxon>Spermatophyta</taxon>
        <taxon>Magnoliopsida</taxon>
        <taxon>eudicotyledons</taxon>
        <taxon>Gunneridae</taxon>
        <taxon>Pentapetalae</taxon>
        <taxon>Caryophyllales</taxon>
        <taxon>Chenopodiaceae</taxon>
        <taxon>Chenopodioideae</taxon>
        <taxon>Anserineae</taxon>
        <taxon>Spinacia</taxon>
    </lineage>
</organism>
<dbReference type="PANTHER" id="PTHR31558:SF19">
    <property type="entry name" value="PROTEIN ENHANCED DISEASE RESISTANCE 2 C-TERMINAL DOMAIN-CONTAINING PROTEIN"/>
    <property type="match status" value="1"/>
</dbReference>
<dbReference type="GeneID" id="110805390"/>